<evidence type="ECO:0000313" key="13">
    <source>
        <dbReference type="Proteomes" id="UP000314987"/>
    </source>
</evidence>
<evidence type="ECO:0000256" key="1">
    <source>
        <dbReference type="ARBA" id="ARBA00004123"/>
    </source>
</evidence>
<name>A0A4X2KHI0_VOMUR</name>
<comment type="subcellular location">
    <subcellularLocation>
        <location evidence="2">Cytoplasm</location>
        <location evidence="2">Perinuclear region</location>
    </subcellularLocation>
    <subcellularLocation>
        <location evidence="1">Nucleus</location>
    </subcellularLocation>
</comment>
<dbReference type="GO" id="GO:0051726">
    <property type="term" value="P:regulation of cell cycle"/>
    <property type="evidence" value="ECO:0007669"/>
    <property type="project" value="InterPro"/>
</dbReference>
<reference evidence="12" key="2">
    <citation type="submission" date="2025-08" db="UniProtKB">
        <authorList>
            <consortium name="Ensembl"/>
        </authorList>
    </citation>
    <scope>IDENTIFICATION</scope>
</reference>
<dbReference type="STRING" id="29139.ENSVURP00010011298"/>
<dbReference type="Proteomes" id="UP000314987">
    <property type="component" value="Unassembled WGS sequence"/>
</dbReference>
<keyword evidence="5" id="KW-0227">DNA damage</keyword>
<dbReference type="GeneTree" id="ENSGT00510000048252"/>
<organism evidence="12 13">
    <name type="scientific">Vombatus ursinus</name>
    <name type="common">Common wombat</name>
    <dbReference type="NCBI Taxonomy" id="29139"/>
    <lineage>
        <taxon>Eukaryota</taxon>
        <taxon>Metazoa</taxon>
        <taxon>Chordata</taxon>
        <taxon>Craniata</taxon>
        <taxon>Vertebrata</taxon>
        <taxon>Euteleostomi</taxon>
        <taxon>Mammalia</taxon>
        <taxon>Metatheria</taxon>
        <taxon>Diprotodontia</taxon>
        <taxon>Vombatidae</taxon>
        <taxon>Vombatus</taxon>
    </lineage>
</organism>
<reference evidence="13" key="1">
    <citation type="submission" date="2018-12" db="EMBL/GenBank/DDBJ databases">
        <authorList>
            <person name="Yazar S."/>
        </authorList>
    </citation>
    <scope>NUCLEOTIDE SEQUENCE [LARGE SCALE GENOMIC DNA]</scope>
</reference>
<evidence type="ECO:0000256" key="2">
    <source>
        <dbReference type="ARBA" id="ARBA00004556"/>
    </source>
</evidence>
<keyword evidence="13" id="KW-1185">Reference proteome</keyword>
<keyword evidence="7" id="KW-0539">Nucleus</keyword>
<feature type="domain" description="PCNA-associated factor histone-like" evidence="11">
    <location>
        <begin position="2"/>
        <end position="106"/>
    </location>
</feature>
<accession>A0A4X2KHI0</accession>
<dbReference type="Pfam" id="PF15715">
    <property type="entry name" value="PAF"/>
    <property type="match status" value="1"/>
</dbReference>
<evidence type="ECO:0000256" key="4">
    <source>
        <dbReference type="ARBA" id="ARBA00022490"/>
    </source>
</evidence>
<evidence type="ECO:0000256" key="10">
    <source>
        <dbReference type="SAM" id="MobiDB-lite"/>
    </source>
</evidence>
<dbReference type="GO" id="GO:0005634">
    <property type="term" value="C:nucleus"/>
    <property type="evidence" value="ECO:0007669"/>
    <property type="project" value="UniProtKB-SubCell"/>
</dbReference>
<dbReference type="PANTHER" id="PTHR15679">
    <property type="entry name" value="PCNA-ASSOCIATED FACTOR"/>
    <property type="match status" value="1"/>
</dbReference>
<keyword evidence="6" id="KW-0234">DNA repair</keyword>
<dbReference type="InterPro" id="IPR031444">
    <property type="entry name" value="PCNA-AF_dom"/>
</dbReference>
<dbReference type="PANTHER" id="PTHR15679:SF8">
    <property type="entry name" value="PCNA-ASSOCIATED FACTOR"/>
    <property type="match status" value="1"/>
</dbReference>
<sequence>IVRTKADCMPGLYRKVVAAQAPRKALGHSCFANASPLPPSRKVENKYAGGNPVCVWPMPMRQKGIGEFFGMSSKYSEKGNQILDNAEAGNSGLGKPKRKPHPFINKTEGIYF</sequence>
<evidence type="ECO:0000256" key="7">
    <source>
        <dbReference type="ARBA" id="ARBA00023242"/>
    </source>
</evidence>
<evidence type="ECO:0000256" key="3">
    <source>
        <dbReference type="ARBA" id="ARBA00013777"/>
    </source>
</evidence>
<evidence type="ECO:0000313" key="12">
    <source>
        <dbReference type="Ensembl" id="ENSVURP00010011298.1"/>
    </source>
</evidence>
<evidence type="ECO:0000256" key="6">
    <source>
        <dbReference type="ARBA" id="ARBA00023204"/>
    </source>
</evidence>
<dbReference type="GO" id="GO:0006281">
    <property type="term" value="P:DNA repair"/>
    <property type="evidence" value="ECO:0007669"/>
    <property type="project" value="UniProtKB-KW"/>
</dbReference>
<dbReference type="Ensembl" id="ENSVURT00010012830.1">
    <property type="protein sequence ID" value="ENSVURP00010011298.1"/>
    <property type="gene ID" value="ENSVURG00010008727.1"/>
</dbReference>
<evidence type="ECO:0000256" key="8">
    <source>
        <dbReference type="ARBA" id="ARBA00030014"/>
    </source>
</evidence>
<evidence type="ECO:0000256" key="9">
    <source>
        <dbReference type="ARBA" id="ARBA00031186"/>
    </source>
</evidence>
<keyword evidence="4" id="KW-0963">Cytoplasm</keyword>
<evidence type="ECO:0000259" key="11">
    <source>
        <dbReference type="Pfam" id="PF15715"/>
    </source>
</evidence>
<feature type="region of interest" description="Disordered" evidence="10">
    <location>
        <begin position="86"/>
        <end position="106"/>
    </location>
</feature>
<protein>
    <recommendedName>
        <fullName evidence="3">PCNA-associated factor</fullName>
    </recommendedName>
    <alternativeName>
        <fullName evidence="8">PCNA-associated factor of 15 kDa</fullName>
    </alternativeName>
    <alternativeName>
        <fullName evidence="9">PCNA-clamp-associated factor</fullName>
    </alternativeName>
</protein>
<dbReference type="GO" id="GO:0003682">
    <property type="term" value="F:chromatin binding"/>
    <property type="evidence" value="ECO:0007669"/>
    <property type="project" value="TreeGrafter"/>
</dbReference>
<proteinExistence type="predicted"/>
<dbReference type="GO" id="GO:0019985">
    <property type="term" value="P:translesion synthesis"/>
    <property type="evidence" value="ECO:0007669"/>
    <property type="project" value="TreeGrafter"/>
</dbReference>
<dbReference type="GO" id="GO:0048471">
    <property type="term" value="C:perinuclear region of cytoplasm"/>
    <property type="evidence" value="ECO:0007669"/>
    <property type="project" value="UniProtKB-SubCell"/>
</dbReference>
<reference evidence="12" key="3">
    <citation type="submission" date="2025-09" db="UniProtKB">
        <authorList>
            <consortium name="Ensembl"/>
        </authorList>
    </citation>
    <scope>IDENTIFICATION</scope>
</reference>
<dbReference type="AlphaFoldDB" id="A0A4X2KHI0"/>
<dbReference type="InterPro" id="IPR040444">
    <property type="entry name" value="PCNA-AF"/>
</dbReference>
<evidence type="ECO:0000256" key="5">
    <source>
        <dbReference type="ARBA" id="ARBA00022763"/>
    </source>
</evidence>